<evidence type="ECO:0000313" key="1">
    <source>
        <dbReference type="EMBL" id="MBB4045383.1"/>
    </source>
</evidence>
<gene>
    <name evidence="1" type="ORF">GGR06_003195</name>
</gene>
<comment type="caution">
    <text evidence="1">The sequence shown here is derived from an EMBL/GenBank/DDBJ whole genome shotgun (WGS) entry which is preliminary data.</text>
</comment>
<evidence type="ECO:0008006" key="3">
    <source>
        <dbReference type="Google" id="ProtNLM"/>
    </source>
</evidence>
<organism evidence="1 2">
    <name type="scientific">Bacteroides reticulotermitis</name>
    <dbReference type="NCBI Taxonomy" id="1133319"/>
    <lineage>
        <taxon>Bacteria</taxon>
        <taxon>Pseudomonadati</taxon>
        <taxon>Bacteroidota</taxon>
        <taxon>Bacteroidia</taxon>
        <taxon>Bacteroidales</taxon>
        <taxon>Bacteroidaceae</taxon>
        <taxon>Bacteroides</taxon>
    </lineage>
</organism>
<accession>A0A840D9Y8</accession>
<dbReference type="RefSeq" id="WP_044162576.1">
    <property type="nucleotide sequence ID" value="NZ_JACIER010000014.1"/>
</dbReference>
<dbReference type="SUPFAM" id="SSF55729">
    <property type="entry name" value="Acyl-CoA N-acyltransferases (Nat)"/>
    <property type="match status" value="1"/>
</dbReference>
<reference evidence="1" key="1">
    <citation type="submission" date="2020-08" db="EMBL/GenBank/DDBJ databases">
        <title>Genomic Encyclopedia of Type Strains, Phase IV (KMG-IV): sequencing the most valuable type-strain genomes for metagenomic binning, comparative biology and taxonomic classification.</title>
        <authorList>
            <person name="Goeker M."/>
        </authorList>
    </citation>
    <scope>NUCLEOTIDE SEQUENCE [LARGE SCALE GENOMIC DNA]</scope>
    <source>
        <strain evidence="1">DSM 105720</strain>
    </source>
</reference>
<sequence>MYIRPTEKTDLKRIMEIYDFARAFMQENGNPNQWIDGYPSEEFMLQEIIANHSFVCENEQGELVGTFCFIIGEDPTYRKIENGKWLNDNPYGTLHRIASNGRQKGLFHHCIEWCFKCCGNIRVDTHQDNVVMQSALTKDGFKECGIIYTTNGTPRIAYQKSL</sequence>
<evidence type="ECO:0000313" key="2">
    <source>
        <dbReference type="Proteomes" id="UP000560658"/>
    </source>
</evidence>
<dbReference type="InterPro" id="IPR016181">
    <property type="entry name" value="Acyl_CoA_acyltransferase"/>
</dbReference>
<protein>
    <recommendedName>
        <fullName evidence="3">N-acetyltransferase domain-containing protein</fullName>
    </recommendedName>
</protein>
<keyword evidence="2" id="KW-1185">Reference proteome</keyword>
<proteinExistence type="predicted"/>
<dbReference type="Gene3D" id="3.40.630.30">
    <property type="match status" value="1"/>
</dbReference>
<name>A0A840D9Y8_9BACE</name>
<dbReference type="AlphaFoldDB" id="A0A840D9Y8"/>
<dbReference type="EMBL" id="JACIER010000014">
    <property type="protein sequence ID" value="MBB4045383.1"/>
    <property type="molecule type" value="Genomic_DNA"/>
</dbReference>
<dbReference type="Proteomes" id="UP000560658">
    <property type="component" value="Unassembled WGS sequence"/>
</dbReference>